<feature type="region of interest" description="Disordered" evidence="1">
    <location>
        <begin position="1"/>
        <end position="20"/>
    </location>
</feature>
<protein>
    <submittedName>
        <fullName evidence="2">Uncharacterized protein</fullName>
    </submittedName>
</protein>
<name>A0A834W4H2_9FABA</name>
<proteinExistence type="predicted"/>
<gene>
    <name evidence="2" type="ORF">G2W53_034961</name>
</gene>
<keyword evidence="3" id="KW-1185">Reference proteome</keyword>
<dbReference type="Proteomes" id="UP000634136">
    <property type="component" value="Unassembled WGS sequence"/>
</dbReference>
<feature type="compositionally biased region" description="Basic and acidic residues" evidence="1">
    <location>
        <begin position="1"/>
        <end position="13"/>
    </location>
</feature>
<accession>A0A834W4H2</accession>
<dbReference type="EMBL" id="JAAIUW010000011">
    <property type="protein sequence ID" value="KAF7808218.1"/>
    <property type="molecule type" value="Genomic_DNA"/>
</dbReference>
<reference evidence="2" key="1">
    <citation type="submission" date="2020-09" db="EMBL/GenBank/DDBJ databases">
        <title>Genome-Enabled Discovery of Anthraquinone Biosynthesis in Senna tora.</title>
        <authorList>
            <person name="Kang S.-H."/>
            <person name="Pandey R.P."/>
            <person name="Lee C.-M."/>
            <person name="Sim J.-S."/>
            <person name="Jeong J.-T."/>
            <person name="Choi B.-S."/>
            <person name="Jung M."/>
            <person name="Ginzburg D."/>
            <person name="Zhao K."/>
            <person name="Won S.Y."/>
            <person name="Oh T.-J."/>
            <person name="Yu Y."/>
            <person name="Kim N.-H."/>
            <person name="Lee O.R."/>
            <person name="Lee T.-H."/>
            <person name="Bashyal P."/>
            <person name="Kim T.-S."/>
            <person name="Lee W.-H."/>
            <person name="Kawkins C."/>
            <person name="Kim C.-K."/>
            <person name="Kim J.S."/>
            <person name="Ahn B.O."/>
            <person name="Rhee S.Y."/>
            <person name="Sohng J.K."/>
        </authorList>
    </citation>
    <scope>NUCLEOTIDE SEQUENCE</scope>
    <source>
        <tissue evidence="2">Leaf</tissue>
    </source>
</reference>
<evidence type="ECO:0000256" key="1">
    <source>
        <dbReference type="SAM" id="MobiDB-lite"/>
    </source>
</evidence>
<sequence length="20" mass="2334">MEATHARKEDGRLRSRSIYG</sequence>
<organism evidence="2 3">
    <name type="scientific">Senna tora</name>
    <dbReference type="NCBI Taxonomy" id="362788"/>
    <lineage>
        <taxon>Eukaryota</taxon>
        <taxon>Viridiplantae</taxon>
        <taxon>Streptophyta</taxon>
        <taxon>Embryophyta</taxon>
        <taxon>Tracheophyta</taxon>
        <taxon>Spermatophyta</taxon>
        <taxon>Magnoliopsida</taxon>
        <taxon>eudicotyledons</taxon>
        <taxon>Gunneridae</taxon>
        <taxon>Pentapetalae</taxon>
        <taxon>rosids</taxon>
        <taxon>fabids</taxon>
        <taxon>Fabales</taxon>
        <taxon>Fabaceae</taxon>
        <taxon>Caesalpinioideae</taxon>
        <taxon>Cassia clade</taxon>
        <taxon>Senna</taxon>
    </lineage>
</organism>
<evidence type="ECO:0000313" key="2">
    <source>
        <dbReference type="EMBL" id="KAF7808218.1"/>
    </source>
</evidence>
<comment type="caution">
    <text evidence="2">The sequence shown here is derived from an EMBL/GenBank/DDBJ whole genome shotgun (WGS) entry which is preliminary data.</text>
</comment>
<evidence type="ECO:0000313" key="3">
    <source>
        <dbReference type="Proteomes" id="UP000634136"/>
    </source>
</evidence>
<dbReference type="AlphaFoldDB" id="A0A834W4H2"/>